<evidence type="ECO:0000313" key="4">
    <source>
        <dbReference type="WBParaSite" id="ASIM_0001018901-mRNA-1"/>
    </source>
</evidence>
<feature type="region of interest" description="Disordered" evidence="1">
    <location>
        <begin position="106"/>
        <end position="190"/>
    </location>
</feature>
<sequence length="604" mass="66632">MNDQVDFVRHDLCWVRTSKTARFYPARIVVEDDLNERQIWSGKPPLYSVIFFDRANVHAGSAYHVRSVSNIKSWQEGMEMGFATKISKAIVNRAVAFQDSIKARQQISKSSKDDEHNSSESDASSYEFEWPYNIAHDDGGRIKQQPRSSNSPTNDERLSKVSGFDDASSSTSSKKPMSEKMYDSTDKNGFQIETDSSATVEMLEEESLAAAQNGNHCPKPADHLEEIQGDGCKQQCVEAKNGAATPSTEVRMMPQNNLTDAANIYQTLRVGWIGANDVSEEVLRVLLKQKNLFVTASLWDQNNEECEQLVKRLTVSEAEASHDMANDGTNDHIDGKGPASTVEQSSSLDSLCACSDVIFCCLDQKTLMHEEKDENGGVELLLDKVLTAAGKANIGVFLMTFFSRVLARAASLMLDDYARNVSVVGVSICGTVGDANTAFLSGDSQLANKYFGIMRCLAKKVILKGGKPSKAMLYGAFYNRFMMGLTFETFAWRAFAAEYGVDNDQLRALISESNLLGDFTNLIVPGVLNAHNDNDHEKSRDAMKQVVTSNAQAKWLISAAMGTYASASNSRAMVQSGVSIYQVMESSKADNFAKAFDEYFNRKI</sequence>
<dbReference type="CDD" id="cd05162">
    <property type="entry name" value="PWWP"/>
    <property type="match status" value="1"/>
</dbReference>
<evidence type="ECO:0000313" key="2">
    <source>
        <dbReference type="EMBL" id="VDK42038.1"/>
    </source>
</evidence>
<dbReference type="AlphaFoldDB" id="A0A0M3JR54"/>
<dbReference type="EMBL" id="UYRR01030976">
    <property type="protein sequence ID" value="VDK42038.1"/>
    <property type="molecule type" value="Genomic_DNA"/>
</dbReference>
<feature type="compositionally biased region" description="Basic and acidic residues" evidence="1">
    <location>
        <begin position="176"/>
        <end position="186"/>
    </location>
</feature>
<evidence type="ECO:0000313" key="3">
    <source>
        <dbReference type="Proteomes" id="UP000267096"/>
    </source>
</evidence>
<protein>
    <submittedName>
        <fullName evidence="4">KR domain-containing protein</fullName>
    </submittedName>
</protein>
<dbReference type="WBParaSite" id="ASIM_0001018901-mRNA-1">
    <property type="protein sequence ID" value="ASIM_0001018901-mRNA-1"/>
    <property type="gene ID" value="ASIM_0001018901"/>
</dbReference>
<reference evidence="2 3" key="2">
    <citation type="submission" date="2018-11" db="EMBL/GenBank/DDBJ databases">
        <authorList>
            <consortium name="Pathogen Informatics"/>
        </authorList>
    </citation>
    <scope>NUCLEOTIDE SEQUENCE [LARGE SCALE GENOMIC DNA]</scope>
</reference>
<dbReference type="OrthoDB" id="10492009at2759"/>
<feature type="compositionally biased region" description="Basic and acidic residues" evidence="1">
    <location>
        <begin position="110"/>
        <end position="119"/>
    </location>
</feature>
<proteinExistence type="predicted"/>
<organism evidence="4">
    <name type="scientific">Anisakis simplex</name>
    <name type="common">Herring worm</name>
    <dbReference type="NCBI Taxonomy" id="6269"/>
    <lineage>
        <taxon>Eukaryota</taxon>
        <taxon>Metazoa</taxon>
        <taxon>Ecdysozoa</taxon>
        <taxon>Nematoda</taxon>
        <taxon>Chromadorea</taxon>
        <taxon>Rhabditida</taxon>
        <taxon>Spirurina</taxon>
        <taxon>Ascaridomorpha</taxon>
        <taxon>Ascaridoidea</taxon>
        <taxon>Anisakidae</taxon>
        <taxon>Anisakis</taxon>
        <taxon>Anisakis simplex complex</taxon>
    </lineage>
</organism>
<name>A0A0M3JR54_ANISI</name>
<keyword evidence="3" id="KW-1185">Reference proteome</keyword>
<dbReference type="Proteomes" id="UP000267096">
    <property type="component" value="Unassembled WGS sequence"/>
</dbReference>
<reference evidence="4" key="1">
    <citation type="submission" date="2017-02" db="UniProtKB">
        <authorList>
            <consortium name="WormBaseParasite"/>
        </authorList>
    </citation>
    <scope>IDENTIFICATION</scope>
</reference>
<accession>A0A0M3JR54</accession>
<evidence type="ECO:0000256" key="1">
    <source>
        <dbReference type="SAM" id="MobiDB-lite"/>
    </source>
</evidence>
<gene>
    <name evidence="2" type="ORF">ASIM_LOCUS9920</name>
</gene>